<keyword evidence="3" id="KW-1185">Reference proteome</keyword>
<evidence type="ECO:0000313" key="3">
    <source>
        <dbReference type="Proteomes" id="UP000030152"/>
    </source>
</evidence>
<proteinExistence type="predicted"/>
<dbReference type="Proteomes" id="UP000030152">
    <property type="component" value="Unassembled WGS sequence"/>
</dbReference>
<sequence>MIITPLTLISSILTCSYFLQASIKISNPYLSRTISYIGQNTMTIFVTNPLIILLLTLAIPTDFFNCTTLAEKKLLPFLSTILILLISLAINEIIKKIKLNGILN</sequence>
<gene>
    <name evidence="2" type="ORF">Q765_08805</name>
</gene>
<accession>A0A0A2M399</accession>
<evidence type="ECO:0000313" key="2">
    <source>
        <dbReference type="EMBL" id="KGO86719.1"/>
    </source>
</evidence>
<keyword evidence="1" id="KW-0812">Transmembrane</keyword>
<feature type="transmembrane region" description="Helical" evidence="1">
    <location>
        <begin position="37"/>
        <end position="59"/>
    </location>
</feature>
<dbReference type="EMBL" id="JRLX01000008">
    <property type="protein sequence ID" value="KGO86719.1"/>
    <property type="molecule type" value="Genomic_DNA"/>
</dbReference>
<reference evidence="2 3" key="1">
    <citation type="submission" date="2013-09" db="EMBL/GenBank/DDBJ databases">
        <authorList>
            <person name="Zeng Z."/>
            <person name="Chen C."/>
        </authorList>
    </citation>
    <scope>NUCLEOTIDE SEQUENCE [LARGE SCALE GENOMIC DNA]</scope>
    <source>
        <strain evidence="2 3">WB 3.3-2</strain>
    </source>
</reference>
<keyword evidence="1" id="KW-0472">Membrane</keyword>
<organism evidence="2 3">
    <name type="scientific">Flavobacterium rivuli WB 3.3-2 = DSM 21788</name>
    <dbReference type="NCBI Taxonomy" id="1121895"/>
    <lineage>
        <taxon>Bacteria</taxon>
        <taxon>Pseudomonadati</taxon>
        <taxon>Bacteroidota</taxon>
        <taxon>Flavobacteriia</taxon>
        <taxon>Flavobacteriales</taxon>
        <taxon>Flavobacteriaceae</taxon>
        <taxon>Flavobacterium</taxon>
    </lineage>
</organism>
<evidence type="ECO:0000256" key="1">
    <source>
        <dbReference type="SAM" id="Phobius"/>
    </source>
</evidence>
<protein>
    <submittedName>
        <fullName evidence="2">Uncharacterized protein</fullName>
    </submittedName>
</protein>
<name>A0A0A2M399_9FLAO</name>
<dbReference type="eggNOG" id="ENOG5033TVB">
    <property type="taxonomic scope" value="Bacteria"/>
</dbReference>
<dbReference type="AlphaFoldDB" id="A0A0A2M399"/>
<comment type="caution">
    <text evidence="2">The sequence shown here is derived from an EMBL/GenBank/DDBJ whole genome shotgun (WGS) entry which is preliminary data.</text>
</comment>
<keyword evidence="1" id="KW-1133">Transmembrane helix</keyword>
<feature type="transmembrane region" description="Helical" evidence="1">
    <location>
        <begin position="74"/>
        <end position="94"/>
    </location>
</feature>